<dbReference type="AlphaFoldDB" id="A0A9P0JXH6"/>
<evidence type="ECO:0000259" key="1">
    <source>
        <dbReference type="Pfam" id="PF26138"/>
    </source>
</evidence>
<protein>
    <recommendedName>
        <fullName evidence="1">DUF8040 domain-containing protein</fullName>
    </recommendedName>
</protein>
<dbReference type="Proteomes" id="UP001152888">
    <property type="component" value="Unassembled WGS sequence"/>
</dbReference>
<dbReference type="EMBL" id="CAKOFQ010006706">
    <property type="protein sequence ID" value="CAH1963185.1"/>
    <property type="molecule type" value="Genomic_DNA"/>
</dbReference>
<dbReference type="InterPro" id="IPR058353">
    <property type="entry name" value="DUF8040"/>
</dbReference>
<dbReference type="Pfam" id="PF26138">
    <property type="entry name" value="DUF8040"/>
    <property type="match status" value="1"/>
</dbReference>
<accession>A0A9P0JXH6</accession>
<evidence type="ECO:0000313" key="3">
    <source>
        <dbReference type="Proteomes" id="UP001152888"/>
    </source>
</evidence>
<dbReference type="OrthoDB" id="6773007at2759"/>
<gene>
    <name evidence="2" type="ORF">ACAOBT_LOCUS5050</name>
</gene>
<proteinExistence type="predicted"/>
<comment type="caution">
    <text evidence="2">The sequence shown here is derived from an EMBL/GenBank/DDBJ whole genome shotgun (WGS) entry which is preliminary data.</text>
</comment>
<reference evidence="2" key="1">
    <citation type="submission" date="2022-03" db="EMBL/GenBank/DDBJ databases">
        <authorList>
            <person name="Sayadi A."/>
        </authorList>
    </citation>
    <scope>NUCLEOTIDE SEQUENCE</scope>
</reference>
<feature type="domain" description="DUF8040" evidence="1">
    <location>
        <begin position="3"/>
        <end position="82"/>
    </location>
</feature>
<organism evidence="2 3">
    <name type="scientific">Acanthoscelides obtectus</name>
    <name type="common">Bean weevil</name>
    <name type="synonym">Bruchus obtectus</name>
    <dbReference type="NCBI Taxonomy" id="200917"/>
    <lineage>
        <taxon>Eukaryota</taxon>
        <taxon>Metazoa</taxon>
        <taxon>Ecdysozoa</taxon>
        <taxon>Arthropoda</taxon>
        <taxon>Hexapoda</taxon>
        <taxon>Insecta</taxon>
        <taxon>Pterygota</taxon>
        <taxon>Neoptera</taxon>
        <taxon>Endopterygota</taxon>
        <taxon>Coleoptera</taxon>
        <taxon>Polyphaga</taxon>
        <taxon>Cucujiformia</taxon>
        <taxon>Chrysomeloidea</taxon>
        <taxon>Chrysomelidae</taxon>
        <taxon>Bruchinae</taxon>
        <taxon>Bruchini</taxon>
        <taxon>Acanthoscelides</taxon>
    </lineage>
</organism>
<name>A0A9P0JXH6_ACAOB</name>
<sequence length="84" mass="10025">MELNQCPERFQSFYRISKDCFTRLLNIIKPKITKKNTNWRNCVSAEERLLITLRYSATGSSFKSLQFYFLRGHKTIRKIVHHTA</sequence>
<evidence type="ECO:0000313" key="2">
    <source>
        <dbReference type="EMBL" id="CAH1963185.1"/>
    </source>
</evidence>
<keyword evidence="3" id="KW-1185">Reference proteome</keyword>